<reference evidence="2 3" key="1">
    <citation type="submission" date="2014-04" db="EMBL/GenBank/DDBJ databases">
        <authorList>
            <consortium name="DOE Joint Genome Institute"/>
            <person name="Kuo A."/>
            <person name="Tarkka M."/>
            <person name="Buscot F."/>
            <person name="Kohler A."/>
            <person name="Nagy L.G."/>
            <person name="Floudas D."/>
            <person name="Copeland A."/>
            <person name="Barry K.W."/>
            <person name="Cichocki N."/>
            <person name="Veneault-Fourrey C."/>
            <person name="LaButti K."/>
            <person name="Lindquist E.A."/>
            <person name="Lipzen A."/>
            <person name="Lundell T."/>
            <person name="Morin E."/>
            <person name="Murat C."/>
            <person name="Sun H."/>
            <person name="Tunlid A."/>
            <person name="Henrissat B."/>
            <person name="Grigoriev I.V."/>
            <person name="Hibbett D.S."/>
            <person name="Martin F."/>
            <person name="Nordberg H.P."/>
            <person name="Cantor M.N."/>
            <person name="Hua S.X."/>
        </authorList>
    </citation>
    <scope>NUCLEOTIDE SEQUENCE [LARGE SCALE GENOMIC DNA]</scope>
    <source>
        <strain evidence="2 3">F 1598</strain>
    </source>
</reference>
<dbReference type="SUPFAM" id="SSF81383">
    <property type="entry name" value="F-box domain"/>
    <property type="match status" value="1"/>
</dbReference>
<dbReference type="OrthoDB" id="550575at2759"/>
<reference evidence="3" key="2">
    <citation type="submission" date="2015-01" db="EMBL/GenBank/DDBJ databases">
        <title>Evolutionary Origins and Diversification of the Mycorrhizal Mutualists.</title>
        <authorList>
            <consortium name="DOE Joint Genome Institute"/>
            <consortium name="Mycorrhizal Genomics Consortium"/>
            <person name="Kohler A."/>
            <person name="Kuo A."/>
            <person name="Nagy L.G."/>
            <person name="Floudas D."/>
            <person name="Copeland A."/>
            <person name="Barry K.W."/>
            <person name="Cichocki N."/>
            <person name="Veneault-Fourrey C."/>
            <person name="LaButti K."/>
            <person name="Lindquist E.A."/>
            <person name="Lipzen A."/>
            <person name="Lundell T."/>
            <person name="Morin E."/>
            <person name="Murat C."/>
            <person name="Riley R."/>
            <person name="Ohm R."/>
            <person name="Sun H."/>
            <person name="Tunlid A."/>
            <person name="Henrissat B."/>
            <person name="Grigoriev I.V."/>
            <person name="Hibbett D.S."/>
            <person name="Martin F."/>
        </authorList>
    </citation>
    <scope>NUCLEOTIDE SEQUENCE [LARGE SCALE GENOMIC DNA]</scope>
    <source>
        <strain evidence="3">F 1598</strain>
    </source>
</reference>
<dbReference type="PROSITE" id="PS50181">
    <property type="entry name" value="FBOX"/>
    <property type="match status" value="1"/>
</dbReference>
<dbReference type="Pfam" id="PF00646">
    <property type="entry name" value="F-box"/>
    <property type="match status" value="1"/>
</dbReference>
<proteinExistence type="predicted"/>
<protein>
    <recommendedName>
        <fullName evidence="1">F-box domain-containing protein</fullName>
    </recommendedName>
</protein>
<name>A0A0C3FAF9_PILCF</name>
<evidence type="ECO:0000313" key="2">
    <source>
        <dbReference type="EMBL" id="KIM76894.1"/>
    </source>
</evidence>
<dbReference type="InterPro" id="IPR001810">
    <property type="entry name" value="F-box_dom"/>
</dbReference>
<evidence type="ECO:0000259" key="1">
    <source>
        <dbReference type="PROSITE" id="PS50181"/>
    </source>
</evidence>
<organism evidence="2 3">
    <name type="scientific">Piloderma croceum (strain F 1598)</name>
    <dbReference type="NCBI Taxonomy" id="765440"/>
    <lineage>
        <taxon>Eukaryota</taxon>
        <taxon>Fungi</taxon>
        <taxon>Dikarya</taxon>
        <taxon>Basidiomycota</taxon>
        <taxon>Agaricomycotina</taxon>
        <taxon>Agaricomycetes</taxon>
        <taxon>Agaricomycetidae</taxon>
        <taxon>Atheliales</taxon>
        <taxon>Atheliaceae</taxon>
        <taxon>Piloderma</taxon>
    </lineage>
</organism>
<dbReference type="InParanoid" id="A0A0C3FAF9"/>
<dbReference type="STRING" id="765440.A0A0C3FAF9"/>
<accession>A0A0C3FAF9</accession>
<feature type="domain" description="F-box" evidence="1">
    <location>
        <begin position="11"/>
        <end position="59"/>
    </location>
</feature>
<dbReference type="EMBL" id="KN833030">
    <property type="protein sequence ID" value="KIM76894.1"/>
    <property type="molecule type" value="Genomic_DNA"/>
</dbReference>
<dbReference type="HOGENOM" id="CLU_059427_0_0_1"/>
<dbReference type="AlphaFoldDB" id="A0A0C3FAF9"/>
<dbReference type="Gene3D" id="1.20.1280.50">
    <property type="match status" value="1"/>
</dbReference>
<gene>
    <name evidence="2" type="ORF">PILCRDRAFT_796720</name>
</gene>
<sequence>MTNEIVRNSPSFNFQSLPTELTLEALSYLIIPHLFILRLLSRYWKDFFLVNESSIYRNAAHLHRFIDSPGISLLDAKLLCSDRLMKGVDSWKMFCQRRFQVEKSWVGRSLSVMQESNIMALAIQHFRVDDKHGCIIYSTLYGGLFVADIIQGRVLWSLSTDYVPHGAKCEFDEGYLLFNRDNDYIEVWRRSCDFNNAILPAVSEPDEMQWDAFVKASERHRSDKPRGHFRPWTLLQVPSVTAATLCFLYPTFLVVYKEHAILWDIPTSQVSLTITFAQSAMIDRSHGCTNNAQLTETLIFICFDKQMTVFSRVDGAQLYSLSISQISHGFTNLEILSNEPYSQTSAAADGAVLIPRTVHVYKQSDSWGDSGYFVSDHKFASGTFSFPPPWQ</sequence>
<evidence type="ECO:0000313" key="3">
    <source>
        <dbReference type="Proteomes" id="UP000054166"/>
    </source>
</evidence>
<dbReference type="InterPro" id="IPR036047">
    <property type="entry name" value="F-box-like_dom_sf"/>
</dbReference>
<keyword evidence="3" id="KW-1185">Reference proteome</keyword>
<dbReference type="Proteomes" id="UP000054166">
    <property type="component" value="Unassembled WGS sequence"/>
</dbReference>